<organism evidence="4 5">
    <name type="scientific">Micromonospora sonneratiae</name>
    <dbReference type="NCBI Taxonomy" id="1184706"/>
    <lineage>
        <taxon>Bacteria</taxon>
        <taxon>Bacillati</taxon>
        <taxon>Actinomycetota</taxon>
        <taxon>Actinomycetes</taxon>
        <taxon>Micromonosporales</taxon>
        <taxon>Micromonosporaceae</taxon>
        <taxon>Micromonospora</taxon>
    </lineage>
</organism>
<dbReference type="EMBL" id="JBHTMP010000067">
    <property type="protein sequence ID" value="MFD1325104.1"/>
    <property type="molecule type" value="Genomic_DNA"/>
</dbReference>
<dbReference type="PANTHER" id="PTHR16222:SF24">
    <property type="entry name" value="ADP-RIBOSYLHYDROLASE ARH3"/>
    <property type="match status" value="1"/>
</dbReference>
<dbReference type="Proteomes" id="UP001597260">
    <property type="component" value="Unassembled WGS sequence"/>
</dbReference>
<gene>
    <name evidence="4" type="ORF">ACFQ4H_28860</name>
</gene>
<keyword evidence="5" id="KW-1185">Reference proteome</keyword>
<dbReference type="Pfam" id="PF03747">
    <property type="entry name" value="ADP_ribosyl_GH"/>
    <property type="match status" value="1"/>
</dbReference>
<dbReference type="InterPro" id="IPR005502">
    <property type="entry name" value="Ribosyl_crysJ1"/>
</dbReference>
<feature type="region of interest" description="Disordered" evidence="3">
    <location>
        <begin position="115"/>
        <end position="142"/>
    </location>
</feature>
<evidence type="ECO:0000256" key="3">
    <source>
        <dbReference type="SAM" id="MobiDB-lite"/>
    </source>
</evidence>
<dbReference type="InterPro" id="IPR050792">
    <property type="entry name" value="ADP-ribosylglycohydrolase"/>
</dbReference>
<reference evidence="5" key="1">
    <citation type="journal article" date="2019" name="Int. J. Syst. Evol. Microbiol.">
        <title>The Global Catalogue of Microorganisms (GCM) 10K type strain sequencing project: providing services to taxonomists for standard genome sequencing and annotation.</title>
        <authorList>
            <consortium name="The Broad Institute Genomics Platform"/>
            <consortium name="The Broad Institute Genome Sequencing Center for Infectious Disease"/>
            <person name="Wu L."/>
            <person name="Ma J."/>
        </authorList>
    </citation>
    <scope>NUCLEOTIDE SEQUENCE [LARGE SCALE GENOMIC DNA]</scope>
    <source>
        <strain evidence="5">JCM 31037</strain>
    </source>
</reference>
<name>A0ABW3YL24_9ACTN</name>
<proteinExistence type="inferred from homology"/>
<dbReference type="SUPFAM" id="SSF101478">
    <property type="entry name" value="ADP-ribosylglycohydrolase"/>
    <property type="match status" value="1"/>
</dbReference>
<accession>A0ABW3YL24</accession>
<protein>
    <submittedName>
        <fullName evidence="4">ADP-ribosylglycohydrolase family protein</fullName>
    </submittedName>
</protein>
<dbReference type="InterPro" id="IPR036705">
    <property type="entry name" value="Ribosyl_crysJ1_sf"/>
</dbReference>
<comment type="similarity">
    <text evidence="1">Belongs to the ADP-ribosylglycohydrolase family.</text>
</comment>
<evidence type="ECO:0000313" key="4">
    <source>
        <dbReference type="EMBL" id="MFD1325104.1"/>
    </source>
</evidence>
<comment type="caution">
    <text evidence="4">The sequence shown here is derived from an EMBL/GenBank/DDBJ whole genome shotgun (WGS) entry which is preliminary data.</text>
</comment>
<dbReference type="Gene3D" id="1.10.4080.10">
    <property type="entry name" value="ADP-ribosylation/Crystallin J1"/>
    <property type="match status" value="1"/>
</dbReference>
<dbReference type="RefSeq" id="WP_377576940.1">
    <property type="nucleotide sequence ID" value="NZ_JBHTMP010000067.1"/>
</dbReference>
<evidence type="ECO:0000256" key="2">
    <source>
        <dbReference type="ARBA" id="ARBA00022801"/>
    </source>
</evidence>
<evidence type="ECO:0000313" key="5">
    <source>
        <dbReference type="Proteomes" id="UP001597260"/>
    </source>
</evidence>
<keyword evidence="2" id="KW-0378">Hydrolase</keyword>
<evidence type="ECO:0000256" key="1">
    <source>
        <dbReference type="ARBA" id="ARBA00010702"/>
    </source>
</evidence>
<sequence>MDRKDRVALLARVRGCVLGLILGDALGATGGTVPKGGPLRATSAGQLACFTVEGIIRASVRYSHRGICHAPSVVWRAYHRWAALQGIHDVTRWKDDGLLNGWLAKVPVLGAPRGTAPATSAALRSGRQGSADSPTGTSVGAHGLTRSLPAAVGPQWGPSPASLTAEVAALTHGPQAIRTAEVAATIVHHLGQHPDLTSAVRQALDGGPSQPDGPIGTALADALETARSRPRRHTELARLAPDERAISALAGAVYVSAAMLDPSSLTETLLFAASAGDNGHTATVAGALLGAAYGVDALPVDLLSRLELSWVADTLARDLVAEQLDGPSGGEYAAADDPHWWSRYPDG</sequence>
<dbReference type="PANTHER" id="PTHR16222">
    <property type="entry name" value="ADP-RIBOSYLGLYCOHYDROLASE"/>
    <property type="match status" value="1"/>
</dbReference>
<feature type="compositionally biased region" description="Polar residues" evidence="3">
    <location>
        <begin position="127"/>
        <end position="138"/>
    </location>
</feature>